<dbReference type="GO" id="GO:0008195">
    <property type="term" value="F:phosphatidate phosphatase activity"/>
    <property type="evidence" value="ECO:0007669"/>
    <property type="project" value="TreeGrafter"/>
</dbReference>
<comment type="caution">
    <text evidence="8">The sequence shown here is derived from an EMBL/GenBank/DDBJ whole genome shotgun (WGS) entry which is preliminary data.</text>
</comment>
<evidence type="ECO:0000256" key="2">
    <source>
        <dbReference type="ARBA" id="ARBA00008816"/>
    </source>
</evidence>
<feature type="domain" description="Phosphatidic acid phosphatase type 2/haloperoxidase" evidence="7">
    <location>
        <begin position="106"/>
        <end position="248"/>
    </location>
</feature>
<keyword evidence="5 6" id="KW-0472">Membrane</keyword>
<dbReference type="FunFam" id="1.20.144.10:FF:000017">
    <property type="entry name" value="Diacylglycerol pyrophosphate phosphatase 1"/>
    <property type="match status" value="1"/>
</dbReference>
<dbReference type="GO" id="GO:0006644">
    <property type="term" value="P:phospholipid metabolic process"/>
    <property type="evidence" value="ECO:0007669"/>
    <property type="project" value="InterPro"/>
</dbReference>
<protein>
    <recommendedName>
        <fullName evidence="7">Phosphatidic acid phosphatase type 2/haloperoxidase domain-containing protein</fullName>
    </recommendedName>
</protein>
<feature type="transmembrane region" description="Helical" evidence="6">
    <location>
        <begin position="20"/>
        <end position="42"/>
    </location>
</feature>
<dbReference type="Gene3D" id="1.20.144.10">
    <property type="entry name" value="Phosphatidic acid phosphatase type 2/haloperoxidase"/>
    <property type="match status" value="1"/>
</dbReference>
<dbReference type="InterPro" id="IPR000326">
    <property type="entry name" value="PAP2/HPO"/>
</dbReference>
<evidence type="ECO:0000313" key="8">
    <source>
        <dbReference type="EMBL" id="GAV56152.1"/>
    </source>
</evidence>
<dbReference type="CDD" id="cd03390">
    <property type="entry name" value="PAP2_containing_1_like"/>
    <property type="match status" value="1"/>
</dbReference>
<dbReference type="GO" id="GO:0016020">
    <property type="term" value="C:membrane"/>
    <property type="evidence" value="ECO:0007669"/>
    <property type="project" value="UniProtKB-SubCell"/>
</dbReference>
<evidence type="ECO:0000259" key="7">
    <source>
        <dbReference type="SMART" id="SM00014"/>
    </source>
</evidence>
<evidence type="ECO:0000256" key="5">
    <source>
        <dbReference type="ARBA" id="ARBA00023136"/>
    </source>
</evidence>
<dbReference type="PANTHER" id="PTHR10165:SF35">
    <property type="entry name" value="RE23632P"/>
    <property type="match status" value="1"/>
</dbReference>
<accession>A0A1Q3AKS5</accession>
<dbReference type="PANTHER" id="PTHR10165">
    <property type="entry name" value="LIPID PHOSPHATE PHOSPHATASE"/>
    <property type="match status" value="1"/>
</dbReference>
<comment type="similarity">
    <text evidence="2">Belongs to the PA-phosphatase related phosphoesterase family.</text>
</comment>
<dbReference type="Proteomes" id="UP000187013">
    <property type="component" value="Unassembled WGS sequence"/>
</dbReference>
<proteinExistence type="inferred from homology"/>
<keyword evidence="3 6" id="KW-0812">Transmembrane</keyword>
<evidence type="ECO:0000256" key="3">
    <source>
        <dbReference type="ARBA" id="ARBA00022692"/>
    </source>
</evidence>
<evidence type="ECO:0000256" key="6">
    <source>
        <dbReference type="SAM" id="Phobius"/>
    </source>
</evidence>
<dbReference type="Pfam" id="PF01569">
    <property type="entry name" value="PAP2"/>
    <property type="match status" value="1"/>
</dbReference>
<dbReference type="SUPFAM" id="SSF48317">
    <property type="entry name" value="Acid phosphatase/Vanadium-dependent haloperoxidase"/>
    <property type="match status" value="1"/>
</dbReference>
<evidence type="ECO:0000256" key="4">
    <source>
        <dbReference type="ARBA" id="ARBA00022989"/>
    </source>
</evidence>
<dbReference type="OrthoDB" id="10030083at2759"/>
<dbReference type="InterPro" id="IPR036938">
    <property type="entry name" value="PAP2/HPO_sf"/>
</dbReference>
<dbReference type="InterPro" id="IPR043216">
    <property type="entry name" value="PAP-like"/>
</dbReference>
<keyword evidence="4 6" id="KW-1133">Transmembrane helix</keyword>
<comment type="subcellular location">
    <subcellularLocation>
        <location evidence="1">Membrane</location>
        <topology evidence="1">Multi-pass membrane protein</topology>
    </subcellularLocation>
</comment>
<evidence type="ECO:0000313" key="9">
    <source>
        <dbReference type="Proteomes" id="UP000187013"/>
    </source>
</evidence>
<organism evidence="8 9">
    <name type="scientific">Zygosaccharomyces rouxii</name>
    <dbReference type="NCBI Taxonomy" id="4956"/>
    <lineage>
        <taxon>Eukaryota</taxon>
        <taxon>Fungi</taxon>
        <taxon>Dikarya</taxon>
        <taxon>Ascomycota</taxon>
        <taxon>Saccharomycotina</taxon>
        <taxon>Saccharomycetes</taxon>
        <taxon>Saccharomycetales</taxon>
        <taxon>Saccharomycetaceae</taxon>
        <taxon>Zygosaccharomyces</taxon>
    </lineage>
</organism>
<name>A0A1Q3AKS5_ZYGRO</name>
<reference evidence="8 9" key="1">
    <citation type="submission" date="2016-08" db="EMBL/GenBank/DDBJ databases">
        <title>Draft genome sequence of allopolyploid Zygosaccharomyces rouxii.</title>
        <authorList>
            <person name="Watanabe J."/>
            <person name="Uehara K."/>
            <person name="Mogi Y."/>
            <person name="Tsukioka Y."/>
        </authorList>
    </citation>
    <scope>NUCLEOTIDE SEQUENCE [LARGE SCALE GENOMIC DNA]</scope>
    <source>
        <strain evidence="8 9">NBRC 110957</strain>
    </source>
</reference>
<feature type="transmembrane region" description="Helical" evidence="6">
    <location>
        <begin position="98"/>
        <end position="118"/>
    </location>
</feature>
<dbReference type="GO" id="GO:0046839">
    <property type="term" value="P:phospholipid dephosphorylation"/>
    <property type="evidence" value="ECO:0007669"/>
    <property type="project" value="TreeGrafter"/>
</dbReference>
<sequence>MAISRLSFGSTSLTTTSNWVKWRISDCILLIVSIIVNVPVYYQHPFQRQFYINDLTISHPYTKHERVTNGMLLLYSLVVPIVSIIAVWALLADKRHRWYLLYISLLGLLLSWSLNTLFTNYIKNWIGRLRPDFLARCEPKEGLPKDTLLNAADVCTTQDVERLLEGFRTTPSGHSSESFSGLGYLYLWLSGQLITDHSQTGLWRKVVAFFPVLGAMLIALSRTEDYRHHFVDVILGSVIGSFFAHTIYRRNFPAMDHPLPFKPLLDDSDVNELDSTTHLPLQGSEMAPLSA</sequence>
<dbReference type="EMBL" id="BDGX01000053">
    <property type="protein sequence ID" value="GAV56152.1"/>
    <property type="molecule type" value="Genomic_DNA"/>
</dbReference>
<dbReference type="AlphaFoldDB" id="A0A1Q3AKS5"/>
<gene>
    <name evidence="8" type="ORF">ZYGR_0BA00580</name>
</gene>
<dbReference type="SMART" id="SM00014">
    <property type="entry name" value="acidPPc"/>
    <property type="match status" value="1"/>
</dbReference>
<evidence type="ECO:0000256" key="1">
    <source>
        <dbReference type="ARBA" id="ARBA00004141"/>
    </source>
</evidence>
<feature type="transmembrane region" description="Helical" evidence="6">
    <location>
        <begin position="72"/>
        <end position="92"/>
    </location>
</feature>